<dbReference type="HOGENOM" id="CLU_1044545_0_0_9"/>
<protein>
    <recommendedName>
        <fullName evidence="4">Lipocalin-like domain-containing protein</fullName>
    </recommendedName>
</protein>
<dbReference type="eggNOG" id="ENOG5033UNB">
    <property type="taxonomic scope" value="Bacteria"/>
</dbReference>
<evidence type="ECO:0000313" key="3">
    <source>
        <dbReference type="Proteomes" id="UP000006002"/>
    </source>
</evidence>
<dbReference type="EMBL" id="AAVO02000003">
    <property type="protein sequence ID" value="EDM88352.1"/>
    <property type="molecule type" value="Genomic_DNA"/>
</dbReference>
<evidence type="ECO:0008006" key="4">
    <source>
        <dbReference type="Google" id="ProtNLM"/>
    </source>
</evidence>
<feature type="region of interest" description="Disordered" evidence="1">
    <location>
        <begin position="229"/>
        <end position="251"/>
    </location>
</feature>
<gene>
    <name evidence="2" type="ORF">RUMOBE_01258</name>
</gene>
<evidence type="ECO:0000313" key="2">
    <source>
        <dbReference type="EMBL" id="EDM88352.1"/>
    </source>
</evidence>
<comment type="caution">
    <text evidence="2">The sequence shown here is derived from an EMBL/GenBank/DDBJ whole genome shotgun (WGS) entry which is preliminary data.</text>
</comment>
<reference evidence="2 3" key="2">
    <citation type="submission" date="2007-04" db="EMBL/GenBank/DDBJ databases">
        <title>Draft genome sequence of Ruminococcus obeum (ATCC 29174).</title>
        <authorList>
            <person name="Sudarsanam P."/>
            <person name="Ley R."/>
            <person name="Guruge J."/>
            <person name="Turnbaugh P.J."/>
            <person name="Mahowald M."/>
            <person name="Liep D."/>
            <person name="Gordon J."/>
        </authorList>
    </citation>
    <scope>NUCLEOTIDE SEQUENCE [LARGE SCALE GENOMIC DNA]</scope>
    <source>
        <strain evidence="2 3">ATCC 29174</strain>
    </source>
</reference>
<dbReference type="Proteomes" id="UP000006002">
    <property type="component" value="Unassembled WGS sequence"/>
</dbReference>
<dbReference type="AlphaFoldDB" id="A5ZQI8"/>
<name>A5ZQI8_9FIRM</name>
<feature type="compositionally biased region" description="Acidic residues" evidence="1">
    <location>
        <begin position="232"/>
        <end position="251"/>
    </location>
</feature>
<reference evidence="2 3" key="1">
    <citation type="submission" date="2007-03" db="EMBL/GenBank/DDBJ databases">
        <authorList>
            <person name="Fulton L."/>
            <person name="Clifton S."/>
            <person name="Fulton B."/>
            <person name="Xu J."/>
            <person name="Minx P."/>
            <person name="Pepin K.H."/>
            <person name="Johnson M."/>
            <person name="Thiruvilangam P."/>
            <person name="Bhonagiri V."/>
            <person name="Nash W.E."/>
            <person name="Mardis E.R."/>
            <person name="Wilson R.K."/>
        </authorList>
    </citation>
    <scope>NUCLEOTIDE SEQUENCE [LARGE SCALE GENOMIC DNA]</scope>
    <source>
        <strain evidence="2 3">ATCC 29174</strain>
    </source>
</reference>
<organism evidence="2 3">
    <name type="scientific">Blautia obeum ATCC 29174</name>
    <dbReference type="NCBI Taxonomy" id="411459"/>
    <lineage>
        <taxon>Bacteria</taxon>
        <taxon>Bacillati</taxon>
        <taxon>Bacillota</taxon>
        <taxon>Clostridia</taxon>
        <taxon>Lachnospirales</taxon>
        <taxon>Lachnospiraceae</taxon>
        <taxon>Blautia</taxon>
    </lineage>
</organism>
<dbReference type="RefSeq" id="WP_005424646.1">
    <property type="nucleotide sequence ID" value="NZ_DS264311.1"/>
</dbReference>
<evidence type="ECO:0000256" key="1">
    <source>
        <dbReference type="SAM" id="MobiDB-lite"/>
    </source>
</evidence>
<sequence>MMAGLVCTNVYALDNKDVVGTWYANSLSMDGMNEFHPNAIMMEMSMEISEDGNGKVTTSSESEEADVNDFEWKIDGDNIIITSDDEVMEGTYEDGKITISMDGMTVTLGQEKEEYKPYEPGKALTDTKLEDFDGEWSSSIMSAFGMQVPTGTLFDMQFNLTIDGGKATLVTIESGTETTTELEGNLDTNALVLKSTEEKTEEDAEDYSLFDTDTMRLYLLDDGKLCFTSADSMDDPEETQEAADGEDSEDSMDWTVKVFFDKLEKK</sequence>
<proteinExistence type="predicted"/>
<accession>A5ZQI8</accession>